<reference evidence="4" key="1">
    <citation type="submission" date="2023-07" db="EMBL/GenBank/DDBJ databases">
        <title>30 novel species of actinomycetes from the DSMZ collection.</title>
        <authorList>
            <person name="Nouioui I."/>
        </authorList>
    </citation>
    <scope>NUCLEOTIDE SEQUENCE [LARGE SCALE GENOMIC DNA]</scope>
    <source>
        <strain evidence="4">DSM 46792</strain>
    </source>
</reference>
<protein>
    <recommendedName>
        <fullName evidence="5">DUF5666 domain-containing protein</fullName>
    </recommendedName>
</protein>
<dbReference type="Proteomes" id="UP001183222">
    <property type="component" value="Unassembled WGS sequence"/>
</dbReference>
<feature type="compositionally biased region" description="Pro residues" evidence="1">
    <location>
        <begin position="91"/>
        <end position="101"/>
    </location>
</feature>
<feature type="region of interest" description="Disordered" evidence="1">
    <location>
        <begin position="69"/>
        <end position="111"/>
    </location>
</feature>
<organism evidence="3 4">
    <name type="scientific">Blastococcus goldschmidtiae</name>
    <dbReference type="NCBI Taxonomy" id="3075546"/>
    <lineage>
        <taxon>Bacteria</taxon>
        <taxon>Bacillati</taxon>
        <taxon>Actinomycetota</taxon>
        <taxon>Actinomycetes</taxon>
        <taxon>Geodermatophilales</taxon>
        <taxon>Geodermatophilaceae</taxon>
        <taxon>Blastococcus</taxon>
    </lineage>
</organism>
<sequence length="219" mass="22165">MNSPRRTAVVARRGGPAGVLLATVLGLAACSGPADTEPTATTAAELTEVREEVAGLRDRVATLEDRVGDLQDRLAEGGADEPVGEPDAPGDGPPDGAPPESDPSFFGEPEAPLGEQVTVRGEVVELVASTSIASVLRVAGEAGEPVAVVTVTPSSDIGTGDEVEVSGTVLDVDPDTFEADFGIAADELFDDPQAWLDDAEGQIAIAATRIEAVPAPSGS</sequence>
<accession>A0ABU2KA82</accession>
<name>A0ABU2KA82_9ACTN</name>
<comment type="caution">
    <text evidence="3">The sequence shown here is derived from an EMBL/GenBank/DDBJ whole genome shotgun (WGS) entry which is preliminary data.</text>
</comment>
<gene>
    <name evidence="3" type="ORF">RM425_14440</name>
</gene>
<keyword evidence="4" id="KW-1185">Reference proteome</keyword>
<evidence type="ECO:0008006" key="5">
    <source>
        <dbReference type="Google" id="ProtNLM"/>
    </source>
</evidence>
<evidence type="ECO:0000313" key="4">
    <source>
        <dbReference type="Proteomes" id="UP001183222"/>
    </source>
</evidence>
<proteinExistence type="predicted"/>
<dbReference type="RefSeq" id="WP_311345916.1">
    <property type="nucleotide sequence ID" value="NZ_JAVREI010000010.1"/>
</dbReference>
<dbReference type="EMBL" id="JAVREI010000010">
    <property type="protein sequence ID" value="MDT0277105.1"/>
    <property type="molecule type" value="Genomic_DNA"/>
</dbReference>
<evidence type="ECO:0000256" key="2">
    <source>
        <dbReference type="SAM" id="SignalP"/>
    </source>
</evidence>
<evidence type="ECO:0000256" key="1">
    <source>
        <dbReference type="SAM" id="MobiDB-lite"/>
    </source>
</evidence>
<evidence type="ECO:0000313" key="3">
    <source>
        <dbReference type="EMBL" id="MDT0277105.1"/>
    </source>
</evidence>
<keyword evidence="2" id="KW-0732">Signal</keyword>
<feature type="signal peptide" evidence="2">
    <location>
        <begin position="1"/>
        <end position="36"/>
    </location>
</feature>
<feature type="chain" id="PRO_5046589478" description="DUF5666 domain-containing protein" evidence="2">
    <location>
        <begin position="37"/>
        <end position="219"/>
    </location>
</feature>
<dbReference type="PROSITE" id="PS51257">
    <property type="entry name" value="PROKAR_LIPOPROTEIN"/>
    <property type="match status" value="1"/>
</dbReference>